<dbReference type="InterPro" id="IPR045944">
    <property type="entry name" value="DUF6364"/>
</dbReference>
<organism evidence="1 2">
    <name type="scientific">Flavobacterium rivuli WB 3.3-2 = DSM 21788</name>
    <dbReference type="NCBI Taxonomy" id="1121895"/>
    <lineage>
        <taxon>Bacteria</taxon>
        <taxon>Pseudomonadati</taxon>
        <taxon>Bacteroidota</taxon>
        <taxon>Flavobacteriia</taxon>
        <taxon>Flavobacteriales</taxon>
        <taxon>Flavobacteriaceae</taxon>
        <taxon>Flavobacterium</taxon>
    </lineage>
</organism>
<dbReference type="EMBL" id="JRLX01000031">
    <property type="protein sequence ID" value="KGO84930.1"/>
    <property type="molecule type" value="Genomic_DNA"/>
</dbReference>
<name>A0A0A2M9F5_9FLAO</name>
<evidence type="ECO:0000313" key="2">
    <source>
        <dbReference type="Proteomes" id="UP000030152"/>
    </source>
</evidence>
<dbReference type="GO" id="GO:0006355">
    <property type="term" value="P:regulation of DNA-templated transcription"/>
    <property type="evidence" value="ECO:0007669"/>
    <property type="project" value="InterPro"/>
</dbReference>
<proteinExistence type="predicted"/>
<dbReference type="AlphaFoldDB" id="A0A0A2M9F5"/>
<reference evidence="1 2" key="1">
    <citation type="submission" date="2013-09" db="EMBL/GenBank/DDBJ databases">
        <authorList>
            <person name="Zeng Z."/>
            <person name="Chen C."/>
        </authorList>
    </citation>
    <scope>NUCLEOTIDE SEQUENCE [LARGE SCALE GENOMIC DNA]</scope>
    <source>
        <strain evidence="1 2">WB 3.3-2</strain>
    </source>
</reference>
<keyword evidence="2" id="KW-1185">Reference proteome</keyword>
<dbReference type="InterPro" id="IPR010985">
    <property type="entry name" value="Ribbon_hlx_hlx"/>
</dbReference>
<evidence type="ECO:0000313" key="1">
    <source>
        <dbReference type="EMBL" id="KGO84930.1"/>
    </source>
</evidence>
<dbReference type="RefSeq" id="WP_020215066.1">
    <property type="nucleotide sequence ID" value="NZ_JRLX01000031.1"/>
</dbReference>
<dbReference type="STRING" id="1121895.GCA_000378485_03888"/>
<dbReference type="SUPFAM" id="SSF47598">
    <property type="entry name" value="Ribbon-helix-helix"/>
    <property type="match status" value="1"/>
</dbReference>
<accession>A0A0A2M9F5</accession>
<gene>
    <name evidence="1" type="ORF">Q765_19065</name>
</gene>
<protein>
    <recommendedName>
        <fullName evidence="3">Toxin-antitoxin system protein</fullName>
    </recommendedName>
</protein>
<dbReference type="Proteomes" id="UP000030152">
    <property type="component" value="Unassembled WGS sequence"/>
</dbReference>
<evidence type="ECO:0008006" key="3">
    <source>
        <dbReference type="Google" id="ProtNLM"/>
    </source>
</evidence>
<dbReference type="Pfam" id="PF19891">
    <property type="entry name" value="DUF6364"/>
    <property type="match status" value="1"/>
</dbReference>
<sequence length="83" mass="9490">MDTKLTLKLNKDIIQKAKEHASSQNRSLSSMIESLLQVILKEDNTNLKDLEITPFVRSMASETSLPANSNTDDYFEYMLKKHS</sequence>
<dbReference type="OrthoDB" id="6198066at2"/>
<comment type="caution">
    <text evidence="1">The sequence shown here is derived from an EMBL/GenBank/DDBJ whole genome shotgun (WGS) entry which is preliminary data.</text>
</comment>